<evidence type="ECO:0000256" key="4">
    <source>
        <dbReference type="ARBA" id="ARBA00022475"/>
    </source>
</evidence>
<reference evidence="10" key="1">
    <citation type="submission" date="2023-01" db="EMBL/GenBank/DDBJ databases">
        <title>Draft genome sequence of Nocardiopsis sp. LSu2-4 isolated from halophytes.</title>
        <authorList>
            <person name="Duangmal K."/>
            <person name="Chantavorakit T."/>
        </authorList>
    </citation>
    <scope>NUCLEOTIDE SEQUENCE</scope>
    <source>
        <strain evidence="10">LSu2-4</strain>
    </source>
</reference>
<dbReference type="Gene3D" id="1.20.1250.20">
    <property type="entry name" value="MFS general substrate transporter like domains"/>
    <property type="match status" value="1"/>
</dbReference>
<evidence type="ECO:0000256" key="5">
    <source>
        <dbReference type="ARBA" id="ARBA00022692"/>
    </source>
</evidence>
<organism evidence="10 11">
    <name type="scientific">Nocardiopsis suaedae</name>
    <dbReference type="NCBI Taxonomy" id="3018444"/>
    <lineage>
        <taxon>Bacteria</taxon>
        <taxon>Bacillati</taxon>
        <taxon>Actinomycetota</taxon>
        <taxon>Actinomycetes</taxon>
        <taxon>Streptosporangiales</taxon>
        <taxon>Nocardiopsidaceae</taxon>
        <taxon>Nocardiopsis</taxon>
    </lineage>
</organism>
<dbReference type="SUPFAM" id="SSF103473">
    <property type="entry name" value="MFS general substrate transporter"/>
    <property type="match status" value="2"/>
</dbReference>
<evidence type="ECO:0000256" key="6">
    <source>
        <dbReference type="ARBA" id="ARBA00022989"/>
    </source>
</evidence>
<protein>
    <submittedName>
        <fullName evidence="10">MFS transporter</fullName>
    </submittedName>
</protein>
<dbReference type="InterPro" id="IPR020846">
    <property type="entry name" value="MFS_dom"/>
</dbReference>
<gene>
    <name evidence="10" type="ORF">O4U47_09720</name>
</gene>
<proteinExistence type="inferred from homology"/>
<dbReference type="PANTHER" id="PTHR42718">
    <property type="entry name" value="MAJOR FACILITATOR SUPERFAMILY MULTIDRUG TRANSPORTER MFSC"/>
    <property type="match status" value="1"/>
</dbReference>
<dbReference type="InterPro" id="IPR036259">
    <property type="entry name" value="MFS_trans_sf"/>
</dbReference>
<feature type="transmembrane region" description="Helical" evidence="8">
    <location>
        <begin position="303"/>
        <end position="322"/>
    </location>
</feature>
<keyword evidence="4" id="KW-1003">Cell membrane</keyword>
<dbReference type="CDD" id="cd17321">
    <property type="entry name" value="MFS_MMR_MDR_like"/>
    <property type="match status" value="1"/>
</dbReference>
<dbReference type="InterPro" id="IPR004638">
    <property type="entry name" value="EmrB-like"/>
</dbReference>
<feature type="transmembrane region" description="Helical" evidence="8">
    <location>
        <begin position="108"/>
        <end position="127"/>
    </location>
</feature>
<evidence type="ECO:0000256" key="7">
    <source>
        <dbReference type="ARBA" id="ARBA00023136"/>
    </source>
</evidence>
<keyword evidence="7 8" id="KW-0472">Membrane</keyword>
<comment type="subcellular location">
    <subcellularLocation>
        <location evidence="1">Cell membrane</location>
        <topology evidence="1">Multi-pass membrane protein</topology>
    </subcellularLocation>
</comment>
<accession>A0ABT4TJA9</accession>
<dbReference type="NCBIfam" id="TIGR00711">
    <property type="entry name" value="efflux_EmrB"/>
    <property type="match status" value="1"/>
</dbReference>
<dbReference type="Pfam" id="PF07690">
    <property type="entry name" value="MFS_1"/>
    <property type="match status" value="1"/>
</dbReference>
<dbReference type="InterPro" id="IPR011701">
    <property type="entry name" value="MFS"/>
</dbReference>
<evidence type="ECO:0000256" key="1">
    <source>
        <dbReference type="ARBA" id="ARBA00004651"/>
    </source>
</evidence>
<comment type="similarity">
    <text evidence="2">Belongs to the major facilitator superfamily. EmrB family.</text>
</comment>
<feature type="transmembrane region" description="Helical" evidence="8">
    <location>
        <begin position="55"/>
        <end position="72"/>
    </location>
</feature>
<feature type="transmembrane region" description="Helical" evidence="8">
    <location>
        <begin position="167"/>
        <end position="189"/>
    </location>
</feature>
<feature type="transmembrane region" description="Helical" evidence="8">
    <location>
        <begin position="139"/>
        <end position="161"/>
    </location>
</feature>
<comment type="caution">
    <text evidence="10">The sequence shown here is derived from an EMBL/GenBank/DDBJ whole genome shotgun (WGS) entry which is preliminary data.</text>
</comment>
<feature type="transmembrane region" description="Helical" evidence="8">
    <location>
        <begin position="79"/>
        <end position="102"/>
    </location>
</feature>
<feature type="transmembrane region" description="Helical" evidence="8">
    <location>
        <begin position="226"/>
        <end position="248"/>
    </location>
</feature>
<feature type="domain" description="Major facilitator superfamily (MFS) profile" evidence="9">
    <location>
        <begin position="13"/>
        <end position="508"/>
    </location>
</feature>
<dbReference type="EMBL" id="JAQFWP010000013">
    <property type="protein sequence ID" value="MDA2804789.1"/>
    <property type="molecule type" value="Genomic_DNA"/>
</dbReference>
<evidence type="ECO:0000256" key="8">
    <source>
        <dbReference type="SAM" id="Phobius"/>
    </source>
</evidence>
<keyword evidence="11" id="KW-1185">Reference proteome</keyword>
<evidence type="ECO:0000256" key="3">
    <source>
        <dbReference type="ARBA" id="ARBA00022448"/>
    </source>
</evidence>
<dbReference type="PANTHER" id="PTHR42718:SF9">
    <property type="entry name" value="MAJOR FACILITATOR SUPERFAMILY MULTIDRUG TRANSPORTER MFSC"/>
    <property type="match status" value="1"/>
</dbReference>
<evidence type="ECO:0000313" key="11">
    <source>
        <dbReference type="Proteomes" id="UP001165685"/>
    </source>
</evidence>
<name>A0ABT4TJA9_9ACTN</name>
<feature type="transmembrane region" description="Helical" evidence="8">
    <location>
        <begin position="12"/>
        <end position="35"/>
    </location>
</feature>
<dbReference type="Gene3D" id="1.20.1720.10">
    <property type="entry name" value="Multidrug resistance protein D"/>
    <property type="match status" value="1"/>
</dbReference>
<dbReference type="RefSeq" id="WP_270677368.1">
    <property type="nucleotide sequence ID" value="NZ_JAQFWP010000013.1"/>
</dbReference>
<sequence>MQSTPAPRAALLTLLVTSLGSFMVLLDGSIIFVALPEIQHDLDARISDLQWTVDGYTLPFAALMLTAGTVGDRFGRKRAFLVGLVLFLAGSAVCGFAPGAAWLVAGRVVQGLGAAAINTGSLALLVSTFTDPAGRAKAIGIWTAVSGVSLALGPLVGGVLIEAFSWQAIFLVNLPIGALALLLGVPGLAESRNPQAGHLDIRGQVLVVGGLFCLVMGLIQGEGAGWGSPLILSLLIGAALLLTAFLVVEKRGSEPLLPLDLFRDRTFSAACTVAALLGFVIVGAMFFMAQYFQSVQDRSALDAGLRLLPLTLGIFLFSPPASRIAGRIGPRAPVIVGAAVVTAGFLLLTAIEPASAYGAVWWRLALVGAGIGCMFAPLTLAVMSSVPPQRAGLGSSMINTMRITGFTAGAAVLGTIMLTGFKGRIAEALAALGVPADAGRGIAEQVGGAGALAGSGDQGPTDLPVPGERFAAAVDASFVGSIHVVFLVCAGCTVAAALITAVFMKRGRPEAPAAPPPGARAEAENG</sequence>
<evidence type="ECO:0000259" key="9">
    <source>
        <dbReference type="PROSITE" id="PS50850"/>
    </source>
</evidence>
<feature type="transmembrane region" description="Helical" evidence="8">
    <location>
        <begin position="269"/>
        <end position="291"/>
    </location>
</feature>
<evidence type="ECO:0000256" key="2">
    <source>
        <dbReference type="ARBA" id="ARBA00008537"/>
    </source>
</evidence>
<keyword evidence="3" id="KW-0813">Transport</keyword>
<feature type="transmembrane region" description="Helical" evidence="8">
    <location>
        <begin position="201"/>
        <end position="220"/>
    </location>
</feature>
<evidence type="ECO:0000313" key="10">
    <source>
        <dbReference type="EMBL" id="MDA2804789.1"/>
    </source>
</evidence>
<keyword evidence="6 8" id="KW-1133">Transmembrane helix</keyword>
<keyword evidence="5 8" id="KW-0812">Transmembrane</keyword>
<dbReference type="PROSITE" id="PS50850">
    <property type="entry name" value="MFS"/>
    <property type="match status" value="1"/>
</dbReference>
<feature type="transmembrane region" description="Helical" evidence="8">
    <location>
        <begin position="482"/>
        <end position="503"/>
    </location>
</feature>
<feature type="transmembrane region" description="Helical" evidence="8">
    <location>
        <begin position="334"/>
        <end position="354"/>
    </location>
</feature>
<feature type="transmembrane region" description="Helical" evidence="8">
    <location>
        <begin position="360"/>
        <end position="382"/>
    </location>
</feature>
<dbReference type="Proteomes" id="UP001165685">
    <property type="component" value="Unassembled WGS sequence"/>
</dbReference>
<feature type="transmembrane region" description="Helical" evidence="8">
    <location>
        <begin position="403"/>
        <end position="421"/>
    </location>
</feature>